<evidence type="ECO:0000313" key="3">
    <source>
        <dbReference type="EMBL" id="SDG36362.1"/>
    </source>
</evidence>
<protein>
    <submittedName>
        <fullName evidence="3">Ricin-type beta-trefoil lectin domain-containing protein</fullName>
    </submittedName>
</protein>
<reference evidence="3 4" key="1">
    <citation type="submission" date="2016-10" db="EMBL/GenBank/DDBJ databases">
        <authorList>
            <person name="de Groot N.N."/>
        </authorList>
    </citation>
    <scope>NUCLEOTIDE SEQUENCE [LARGE SCALE GENOMIC DNA]</scope>
    <source>
        <strain evidence="3 4">CGMCC 4.1859</strain>
    </source>
</reference>
<dbReference type="InterPro" id="IPR000772">
    <property type="entry name" value="Ricin_B_lectin"/>
</dbReference>
<evidence type="ECO:0000313" key="4">
    <source>
        <dbReference type="Proteomes" id="UP000198614"/>
    </source>
</evidence>
<feature type="compositionally biased region" description="Low complexity" evidence="1">
    <location>
        <begin position="360"/>
        <end position="379"/>
    </location>
</feature>
<proteinExistence type="predicted"/>
<sequence length="627" mass="65932">MNDGAVPHSPGPGVPREVPDAELAAELKKSGGEGPVHRPVEELLARHGEAVYTYARLCVTGAHPAGMLTTAAFTRLFENTGRQGGPSAAWRPALLVTVGRIAEEWAADHRRDMLHPDLRSGTGGAAARLRPPGNRRLVSAAFQRLAEPARCLLWHMEVEREEAEVPAALLGIDTGDVPVRLARARARLRDACLEIHRETAPRDDCRRFARLLDVALRRGDRVLDPDLLFHMDGCAHCRGAAEQLDGFDQRLPVLLTEGVLGWAARAYLDTRGPRQPEPAPPRVPSAIDTRMDFTAPEAVPGPTVPRPRTRARTAAATVRALADRLRTTAPRPRRPARHTPAERDPAEGPPGEGTANGDTPAPRAPADATAVAAPALAAPARHRSRRRAPAGAWRGPLGVGAHRFGKTPAGHREPLLVIGLVGACVLVPLLAWTVLGTGGGAGGTTEESGDTESSPPPWAGTAADASGGTGGTFRGRLRNAGDGLCLDVHGGKAVAGAEAVLADCGSARTQRWAYEDDGRLRSLAGPSLCLDSRLGYSVVLAPCPDGSAPRAGDVRYDFTPQGGLVPRRDQDLALAPAAPGAAPGQGTALVLKPRAKGGAEQRWQADPEGTPRTQSVNWGAEGTPGDR</sequence>
<feature type="region of interest" description="Disordered" evidence="1">
    <location>
        <begin position="295"/>
        <end position="398"/>
    </location>
</feature>
<accession>A0A1G7TMN6</accession>
<keyword evidence="3" id="KW-0430">Lectin</keyword>
<dbReference type="SMART" id="SM00458">
    <property type="entry name" value="RICIN"/>
    <property type="match status" value="1"/>
</dbReference>
<feature type="region of interest" description="Disordered" evidence="1">
    <location>
        <begin position="593"/>
        <end position="627"/>
    </location>
</feature>
<feature type="domain" description="Ricin B lectin" evidence="2">
    <location>
        <begin position="474"/>
        <end position="606"/>
    </location>
</feature>
<name>A0A1G7TMN6_9ACTN</name>
<dbReference type="AlphaFoldDB" id="A0A1G7TMN6"/>
<feature type="region of interest" description="Disordered" evidence="1">
    <location>
        <begin position="440"/>
        <end position="469"/>
    </location>
</feature>
<dbReference type="EMBL" id="FNAX01000018">
    <property type="protein sequence ID" value="SDG36362.1"/>
    <property type="molecule type" value="Genomic_DNA"/>
</dbReference>
<evidence type="ECO:0000256" key="1">
    <source>
        <dbReference type="SAM" id="MobiDB-lite"/>
    </source>
</evidence>
<dbReference type="Proteomes" id="UP000198614">
    <property type="component" value="Unassembled WGS sequence"/>
</dbReference>
<organism evidence="3 4">
    <name type="scientific">Streptomyces griseoaurantiacus</name>
    <dbReference type="NCBI Taxonomy" id="68213"/>
    <lineage>
        <taxon>Bacteria</taxon>
        <taxon>Bacillati</taxon>
        <taxon>Actinomycetota</taxon>
        <taxon>Actinomycetes</taxon>
        <taxon>Kitasatosporales</taxon>
        <taxon>Streptomycetaceae</taxon>
        <taxon>Streptomyces</taxon>
        <taxon>Streptomyces aurantiacus group</taxon>
    </lineage>
</organism>
<dbReference type="InterPro" id="IPR035992">
    <property type="entry name" value="Ricin_B-like_lectins"/>
</dbReference>
<evidence type="ECO:0000259" key="2">
    <source>
        <dbReference type="SMART" id="SM00458"/>
    </source>
</evidence>
<dbReference type="SUPFAM" id="SSF50370">
    <property type="entry name" value="Ricin B-like lectins"/>
    <property type="match status" value="1"/>
</dbReference>
<dbReference type="GO" id="GO:0030246">
    <property type="term" value="F:carbohydrate binding"/>
    <property type="evidence" value="ECO:0007669"/>
    <property type="project" value="UniProtKB-KW"/>
</dbReference>
<dbReference type="PROSITE" id="PS50231">
    <property type="entry name" value="RICIN_B_LECTIN"/>
    <property type="match status" value="1"/>
</dbReference>
<gene>
    <name evidence="3" type="ORF">SAMN05216260_11879</name>
</gene>
<dbReference type="OrthoDB" id="5056661at2"/>
<dbReference type="Pfam" id="PF00652">
    <property type="entry name" value="Ricin_B_lectin"/>
    <property type="match status" value="1"/>
</dbReference>
<dbReference type="Gene3D" id="2.80.10.50">
    <property type="match status" value="1"/>
</dbReference>